<accession>A0A0G3IEX6</accession>
<dbReference type="Pfam" id="PF07424">
    <property type="entry name" value="TrbM"/>
    <property type="match status" value="1"/>
</dbReference>
<dbReference type="Proteomes" id="UP000035050">
    <property type="component" value="Plasmid pPO70-4"/>
</dbReference>
<keyword evidence="3" id="KW-1185">Reference proteome</keyword>
<reference evidence="2" key="1">
    <citation type="submission" date="2016-06" db="EMBL/GenBank/DDBJ databases">
        <title>Pandoraea oxalativorans DSM 23570 Genome Sequencing.</title>
        <authorList>
            <person name="Ee R."/>
            <person name="Lim Y.-L."/>
            <person name="Yong D."/>
            <person name="Yin W.-F."/>
            <person name="Chan K.-G."/>
        </authorList>
    </citation>
    <scope>NUCLEOTIDE SEQUENCE</scope>
    <source>
        <strain evidence="2">DSM 23570</strain>
        <plasmid evidence="2">pPO70-4</plasmid>
    </source>
</reference>
<organism evidence="2 3">
    <name type="scientific">Pandoraea oxalativorans</name>
    <dbReference type="NCBI Taxonomy" id="573737"/>
    <lineage>
        <taxon>Bacteria</taxon>
        <taxon>Pseudomonadati</taxon>
        <taxon>Pseudomonadota</taxon>
        <taxon>Betaproteobacteria</taxon>
        <taxon>Burkholderiales</taxon>
        <taxon>Burkholderiaceae</taxon>
        <taxon>Pandoraea</taxon>
    </lineage>
</organism>
<dbReference type="OrthoDB" id="6904272at2"/>
<dbReference type="InterPro" id="IPR009989">
    <property type="entry name" value="TrbM"/>
</dbReference>
<geneLocation type="plasmid" evidence="2 3">
    <name>pPO70-4</name>
</geneLocation>
<keyword evidence="2" id="KW-0614">Plasmid</keyword>
<evidence type="ECO:0000313" key="3">
    <source>
        <dbReference type="Proteomes" id="UP000035050"/>
    </source>
</evidence>
<keyword evidence="1" id="KW-0732">Signal</keyword>
<proteinExistence type="predicted"/>
<evidence type="ECO:0008006" key="4">
    <source>
        <dbReference type="Google" id="ProtNLM"/>
    </source>
</evidence>
<dbReference type="EMBL" id="CP011521">
    <property type="protein sequence ID" value="AKK25113.1"/>
    <property type="molecule type" value="Genomic_DNA"/>
</dbReference>
<dbReference type="AlphaFoldDB" id="A0A0G3IEX6"/>
<gene>
    <name evidence="2" type="ORF">MB84_30805</name>
</gene>
<protein>
    <recommendedName>
        <fullName evidence="4">Killer protein</fullName>
    </recommendedName>
</protein>
<dbReference type="KEGG" id="pox:MB84_30805"/>
<sequence>MKEKALSSILALVLGALGVSLPAAAFAAPCDTLVCMAGKAAGQSGGNNCDQPIKDFFAIQRHHHGHLDLGPTSDARRQYLNQCPDKQQANAANIDQIIERFGTVE</sequence>
<dbReference type="RefSeq" id="WP_065225925.1">
    <property type="nucleotide sequence ID" value="NZ_CP011521.2"/>
</dbReference>
<evidence type="ECO:0000313" key="2">
    <source>
        <dbReference type="EMBL" id="AKK25113.1"/>
    </source>
</evidence>
<name>A0A0G3IEX6_9BURK</name>
<evidence type="ECO:0000256" key="1">
    <source>
        <dbReference type="SAM" id="SignalP"/>
    </source>
</evidence>
<feature type="chain" id="PRO_5005184746" description="Killer protein" evidence="1">
    <location>
        <begin position="28"/>
        <end position="105"/>
    </location>
</feature>
<feature type="signal peptide" evidence="1">
    <location>
        <begin position="1"/>
        <end position="27"/>
    </location>
</feature>
<dbReference type="PATRIC" id="fig|573737.6.peg.6256"/>